<dbReference type="GO" id="GO:0005506">
    <property type="term" value="F:iron ion binding"/>
    <property type="evidence" value="ECO:0007669"/>
    <property type="project" value="InterPro"/>
</dbReference>
<comment type="subcellular location">
    <subcellularLocation>
        <location evidence="2">Membrane</location>
    </subcellularLocation>
</comment>
<evidence type="ECO:0000256" key="4">
    <source>
        <dbReference type="ARBA" id="ARBA00022692"/>
    </source>
</evidence>
<dbReference type="InterPro" id="IPR001128">
    <property type="entry name" value="Cyt_P450"/>
</dbReference>
<dbReference type="EMBL" id="BSYO01000036">
    <property type="protein sequence ID" value="GMH29642.1"/>
    <property type="molecule type" value="Genomic_DNA"/>
</dbReference>
<keyword evidence="10" id="KW-0472">Membrane</keyword>
<proteinExistence type="predicted"/>
<keyword evidence="3" id="KW-0349">Heme</keyword>
<dbReference type="Proteomes" id="UP001279734">
    <property type="component" value="Unassembled WGS sequence"/>
</dbReference>
<sequence length="210" mass="24217">MHPILVVSNWKLAEECLANNDKVFLNRFRTLAVEQLGYDSAMFGFSPYGPYWRELRKIVTVNLLSNHKLEQLKYVRIFEGMIFGGTDTTTTTLIWALSLLLNNRHVLKKVLDEFDTTIGKERLVNDSDMENLVYLQAIIKDTMQLYPAAPLFGPREAINNCNISGYHVRAGTRLFVNIHKIHRDPPVWLDPCEFCPEIFLATHKHIDVRG</sequence>
<dbReference type="GO" id="GO:0020037">
    <property type="term" value="F:heme binding"/>
    <property type="evidence" value="ECO:0007669"/>
    <property type="project" value="InterPro"/>
</dbReference>
<keyword evidence="9" id="KW-0503">Monooxygenase</keyword>
<evidence type="ECO:0000256" key="8">
    <source>
        <dbReference type="ARBA" id="ARBA00023004"/>
    </source>
</evidence>
<dbReference type="PRINTS" id="PR00385">
    <property type="entry name" value="P450"/>
</dbReference>
<reference evidence="11" key="1">
    <citation type="submission" date="2023-05" db="EMBL/GenBank/DDBJ databases">
        <title>Nepenthes gracilis genome sequencing.</title>
        <authorList>
            <person name="Fukushima K."/>
        </authorList>
    </citation>
    <scope>NUCLEOTIDE SEQUENCE</scope>
    <source>
        <strain evidence="11">SING2019-196</strain>
    </source>
</reference>
<dbReference type="InterPro" id="IPR036396">
    <property type="entry name" value="Cyt_P450_sf"/>
</dbReference>
<evidence type="ECO:0000256" key="2">
    <source>
        <dbReference type="ARBA" id="ARBA00004370"/>
    </source>
</evidence>
<keyword evidence="8" id="KW-0408">Iron</keyword>
<keyword evidence="5" id="KW-0479">Metal-binding</keyword>
<dbReference type="SUPFAM" id="SSF48264">
    <property type="entry name" value="Cytochrome P450"/>
    <property type="match status" value="2"/>
</dbReference>
<dbReference type="GO" id="GO:0016020">
    <property type="term" value="C:membrane"/>
    <property type="evidence" value="ECO:0007669"/>
    <property type="project" value="UniProtKB-SubCell"/>
</dbReference>
<dbReference type="Pfam" id="PF00067">
    <property type="entry name" value="p450"/>
    <property type="match status" value="1"/>
</dbReference>
<organism evidence="11 12">
    <name type="scientific">Nepenthes gracilis</name>
    <name type="common">Slender pitcher plant</name>
    <dbReference type="NCBI Taxonomy" id="150966"/>
    <lineage>
        <taxon>Eukaryota</taxon>
        <taxon>Viridiplantae</taxon>
        <taxon>Streptophyta</taxon>
        <taxon>Embryophyta</taxon>
        <taxon>Tracheophyta</taxon>
        <taxon>Spermatophyta</taxon>
        <taxon>Magnoliopsida</taxon>
        <taxon>eudicotyledons</taxon>
        <taxon>Gunneridae</taxon>
        <taxon>Pentapetalae</taxon>
        <taxon>Caryophyllales</taxon>
        <taxon>Nepenthaceae</taxon>
        <taxon>Nepenthes</taxon>
    </lineage>
</organism>
<evidence type="ECO:0000313" key="11">
    <source>
        <dbReference type="EMBL" id="GMH29642.1"/>
    </source>
</evidence>
<gene>
    <name evidence="11" type="ORF">Nepgr_031485</name>
</gene>
<keyword evidence="4" id="KW-0812">Transmembrane</keyword>
<keyword evidence="7" id="KW-0560">Oxidoreductase</keyword>
<protein>
    <recommendedName>
        <fullName evidence="13">Cytochrome P450</fullName>
    </recommendedName>
</protein>
<evidence type="ECO:0000256" key="10">
    <source>
        <dbReference type="ARBA" id="ARBA00023136"/>
    </source>
</evidence>
<evidence type="ECO:0000256" key="9">
    <source>
        <dbReference type="ARBA" id="ARBA00023033"/>
    </source>
</evidence>
<dbReference type="GO" id="GO:0004497">
    <property type="term" value="F:monooxygenase activity"/>
    <property type="evidence" value="ECO:0007669"/>
    <property type="project" value="UniProtKB-KW"/>
</dbReference>
<dbReference type="PANTHER" id="PTHR47947">
    <property type="entry name" value="CYTOCHROME P450 82C3-RELATED"/>
    <property type="match status" value="1"/>
</dbReference>
<dbReference type="PANTHER" id="PTHR47947:SF26">
    <property type="entry name" value="CYTOCHROME P450"/>
    <property type="match status" value="1"/>
</dbReference>
<dbReference type="GO" id="GO:0016705">
    <property type="term" value="F:oxidoreductase activity, acting on paired donors, with incorporation or reduction of molecular oxygen"/>
    <property type="evidence" value="ECO:0007669"/>
    <property type="project" value="InterPro"/>
</dbReference>
<evidence type="ECO:0000256" key="1">
    <source>
        <dbReference type="ARBA" id="ARBA00001971"/>
    </source>
</evidence>
<dbReference type="AlphaFoldDB" id="A0AAD3TIZ0"/>
<dbReference type="PRINTS" id="PR00465">
    <property type="entry name" value="EP450IV"/>
</dbReference>
<dbReference type="InterPro" id="IPR050651">
    <property type="entry name" value="Plant_Cytochrome_P450_Monoox"/>
</dbReference>
<comment type="caution">
    <text evidence="11">The sequence shown here is derived from an EMBL/GenBank/DDBJ whole genome shotgun (WGS) entry which is preliminary data.</text>
</comment>
<dbReference type="Gene3D" id="1.10.630.10">
    <property type="entry name" value="Cytochrome P450"/>
    <property type="match status" value="2"/>
</dbReference>
<evidence type="ECO:0000256" key="5">
    <source>
        <dbReference type="ARBA" id="ARBA00022723"/>
    </source>
</evidence>
<keyword evidence="6" id="KW-1133">Transmembrane helix</keyword>
<evidence type="ECO:0000256" key="3">
    <source>
        <dbReference type="ARBA" id="ARBA00022617"/>
    </source>
</evidence>
<keyword evidence="12" id="KW-1185">Reference proteome</keyword>
<evidence type="ECO:0000256" key="7">
    <source>
        <dbReference type="ARBA" id="ARBA00023002"/>
    </source>
</evidence>
<comment type="cofactor">
    <cofactor evidence="1">
        <name>heme</name>
        <dbReference type="ChEBI" id="CHEBI:30413"/>
    </cofactor>
</comment>
<evidence type="ECO:0008006" key="13">
    <source>
        <dbReference type="Google" id="ProtNLM"/>
    </source>
</evidence>
<evidence type="ECO:0000313" key="12">
    <source>
        <dbReference type="Proteomes" id="UP001279734"/>
    </source>
</evidence>
<evidence type="ECO:0000256" key="6">
    <source>
        <dbReference type="ARBA" id="ARBA00022989"/>
    </source>
</evidence>
<dbReference type="InterPro" id="IPR002403">
    <property type="entry name" value="Cyt_P450_E_grp-IV"/>
</dbReference>
<accession>A0AAD3TIZ0</accession>
<name>A0AAD3TIZ0_NEPGR</name>